<sequence>MTCIRTDMLDFPTAWEIQRRGGLTHHPRCSSVPGWHPMSGPGFLCDCDAVPNAWKLAVERSRVAATPTRDAELPACGSFHG</sequence>
<proteinExistence type="predicted"/>
<reference evidence="2" key="1">
    <citation type="submission" date="2017-10" db="EMBL/GenBank/DDBJ databases">
        <authorList>
            <person name="Regsiter A."/>
            <person name="William W."/>
        </authorList>
    </citation>
    <scope>NUCLEOTIDE SEQUENCE [LARGE SCALE GENOMIC DNA]</scope>
</reference>
<evidence type="ECO:0000313" key="2">
    <source>
        <dbReference type="Proteomes" id="UP000233769"/>
    </source>
</evidence>
<evidence type="ECO:0000313" key="1">
    <source>
        <dbReference type="EMBL" id="SOR30669.1"/>
    </source>
</evidence>
<dbReference type="AlphaFoldDB" id="A0A2N9ATI5"/>
<dbReference type="Proteomes" id="UP000233769">
    <property type="component" value="Chromosome tk0001"/>
</dbReference>
<protein>
    <submittedName>
        <fullName evidence="1">Uncharacterized protein</fullName>
    </submittedName>
</protein>
<dbReference type="EMBL" id="LT962688">
    <property type="protein sequence ID" value="SOR30669.1"/>
    <property type="molecule type" value="Genomic_DNA"/>
</dbReference>
<accession>A0A2N9ATI5</accession>
<name>A0A2N9ATI5_METEX</name>
<organism evidence="1 2">
    <name type="scientific">Methylorubrum extorquens</name>
    <name type="common">Methylobacterium dichloromethanicum</name>
    <name type="synonym">Methylobacterium extorquens</name>
    <dbReference type="NCBI Taxonomy" id="408"/>
    <lineage>
        <taxon>Bacteria</taxon>
        <taxon>Pseudomonadati</taxon>
        <taxon>Pseudomonadota</taxon>
        <taxon>Alphaproteobacteria</taxon>
        <taxon>Hyphomicrobiales</taxon>
        <taxon>Methylobacteriaceae</taxon>
        <taxon>Methylorubrum</taxon>
    </lineage>
</organism>
<gene>
    <name evidence="1" type="ORF">TK0001_4067</name>
</gene>